<keyword evidence="2" id="KW-0812">Transmembrane</keyword>
<evidence type="ECO:0000313" key="4">
    <source>
        <dbReference type="Proteomes" id="UP001396898"/>
    </source>
</evidence>
<sequence length="387" mass="43883">MSVTSFPDIPVTIAVMYGCTEETMKFVSVRLDSYKRIALHPLMLPMVFVELERKRMLDALQVETSILDQRILEIQTRLSNNNFAPEPDKSNTKKVTEEDSVASMVSVGGVAEVVEMVDRAKDSVNNETRENNDTMLRKDCKATKDWLMISKVKSGVQSLITILDAMATHSVEFSEGSEPLTSPSAGNRGIYTSNTGKFQDRLREMDTELNSEVRTCDRFLSGMSMATQMVSKRKHTVRMRALKLVANISGTGMEFLHQTRRQGEHHYRIRLPKGQQPDESHSLHGHGLPPRDVLGGKHSSIYGNPRRSPHVMLILEKKKTLFSMTFFRWIPDESPQVISPWIGLYCGSAAVLTLLTWWFSNKYIRKGDKAARIEFQQQLQKDDDSIV</sequence>
<evidence type="ECO:0000313" key="3">
    <source>
        <dbReference type="EMBL" id="KAK8036963.1"/>
    </source>
</evidence>
<comment type="caution">
    <text evidence="3">The sequence shown here is derived from an EMBL/GenBank/DDBJ whole genome shotgun (WGS) entry which is preliminary data.</text>
</comment>
<feature type="transmembrane region" description="Helical" evidence="2">
    <location>
        <begin position="338"/>
        <end position="359"/>
    </location>
</feature>
<protein>
    <submittedName>
        <fullName evidence="3">Uncharacterized protein</fullName>
    </submittedName>
</protein>
<keyword evidence="4" id="KW-1185">Reference proteome</keyword>
<feature type="region of interest" description="Disordered" evidence="1">
    <location>
        <begin position="174"/>
        <end position="195"/>
    </location>
</feature>
<keyword evidence="2" id="KW-0472">Membrane</keyword>
<organism evidence="3 4">
    <name type="scientific">Apiospora marii</name>
    <dbReference type="NCBI Taxonomy" id="335849"/>
    <lineage>
        <taxon>Eukaryota</taxon>
        <taxon>Fungi</taxon>
        <taxon>Dikarya</taxon>
        <taxon>Ascomycota</taxon>
        <taxon>Pezizomycotina</taxon>
        <taxon>Sordariomycetes</taxon>
        <taxon>Xylariomycetidae</taxon>
        <taxon>Amphisphaeriales</taxon>
        <taxon>Apiosporaceae</taxon>
        <taxon>Apiospora</taxon>
    </lineage>
</organism>
<proteinExistence type="predicted"/>
<evidence type="ECO:0000256" key="2">
    <source>
        <dbReference type="SAM" id="Phobius"/>
    </source>
</evidence>
<reference evidence="3 4" key="1">
    <citation type="submission" date="2023-01" db="EMBL/GenBank/DDBJ databases">
        <title>Analysis of 21 Apiospora genomes using comparative genomics revels a genus with tremendous synthesis potential of carbohydrate active enzymes and secondary metabolites.</title>
        <authorList>
            <person name="Sorensen T."/>
        </authorList>
    </citation>
    <scope>NUCLEOTIDE SEQUENCE [LARGE SCALE GENOMIC DNA]</scope>
    <source>
        <strain evidence="3 4">CBS 20057</strain>
    </source>
</reference>
<name>A0ABR1STV6_9PEZI</name>
<evidence type="ECO:0000256" key="1">
    <source>
        <dbReference type="SAM" id="MobiDB-lite"/>
    </source>
</evidence>
<feature type="compositionally biased region" description="Polar residues" evidence="1">
    <location>
        <begin position="179"/>
        <end position="195"/>
    </location>
</feature>
<accession>A0ABR1STV6</accession>
<keyword evidence="2" id="KW-1133">Transmembrane helix</keyword>
<dbReference type="Proteomes" id="UP001396898">
    <property type="component" value="Unassembled WGS sequence"/>
</dbReference>
<gene>
    <name evidence="3" type="ORF">PG991_001277</name>
</gene>
<dbReference type="EMBL" id="JAQQWI010000003">
    <property type="protein sequence ID" value="KAK8036963.1"/>
    <property type="molecule type" value="Genomic_DNA"/>
</dbReference>